<keyword evidence="3" id="KW-0479">Metal-binding</keyword>
<dbReference type="InterPro" id="IPR023214">
    <property type="entry name" value="HAD_sf"/>
</dbReference>
<comment type="similarity">
    <text evidence="7">Belongs to the gmhB family.</text>
</comment>
<dbReference type="RefSeq" id="WP_265990485.1">
    <property type="nucleotide sequence ID" value="NZ_CP110973.1"/>
</dbReference>
<evidence type="ECO:0000256" key="5">
    <source>
        <dbReference type="ARBA" id="ARBA00023277"/>
    </source>
</evidence>
<dbReference type="Proteomes" id="UP001597116">
    <property type="component" value="Unassembled WGS sequence"/>
</dbReference>
<proteinExistence type="inferred from homology"/>
<reference evidence="9" key="1">
    <citation type="journal article" date="2019" name="Int. J. Syst. Evol. Microbiol.">
        <title>The Global Catalogue of Microorganisms (GCM) 10K type strain sequencing project: providing services to taxonomists for standard genome sequencing and annotation.</title>
        <authorList>
            <consortium name="The Broad Institute Genomics Platform"/>
            <consortium name="The Broad Institute Genome Sequencing Center for Infectious Disease"/>
            <person name="Wu L."/>
            <person name="Ma J."/>
        </authorList>
    </citation>
    <scope>NUCLEOTIDE SEQUENCE [LARGE SCALE GENOMIC DNA]</scope>
    <source>
        <strain evidence="9">CCUG 55608</strain>
    </source>
</reference>
<dbReference type="PIRSF" id="PIRSF004682">
    <property type="entry name" value="GmhB"/>
    <property type="match status" value="1"/>
</dbReference>
<dbReference type="GO" id="GO:0016787">
    <property type="term" value="F:hydrolase activity"/>
    <property type="evidence" value="ECO:0007669"/>
    <property type="project" value="UniProtKB-KW"/>
</dbReference>
<dbReference type="NCBIfam" id="TIGR01656">
    <property type="entry name" value="Histidinol-ppas"/>
    <property type="match status" value="1"/>
</dbReference>
<dbReference type="PANTHER" id="PTHR42891">
    <property type="entry name" value="D-GLYCERO-BETA-D-MANNO-HEPTOSE-1,7-BISPHOSPHATE 7-PHOSPHATASE"/>
    <property type="match status" value="1"/>
</dbReference>
<dbReference type="EMBL" id="JBHTLP010000001">
    <property type="protein sequence ID" value="MFD1139808.1"/>
    <property type="molecule type" value="Genomic_DNA"/>
</dbReference>
<comment type="caution">
    <text evidence="8">The sequence shown here is derived from an EMBL/GenBank/DDBJ whole genome shotgun (WGS) entry which is preliminary data.</text>
</comment>
<accession>A0ABW3PXE5</accession>
<dbReference type="InterPro" id="IPR036412">
    <property type="entry name" value="HAD-like_sf"/>
</dbReference>
<dbReference type="SUPFAM" id="SSF56784">
    <property type="entry name" value="HAD-like"/>
    <property type="match status" value="1"/>
</dbReference>
<sequence length="193" mass="21546">MKKAVFIDKDGTLIYDVPYNVDPDRITLYPDAGWALHQWQQAGFLLLVISNQSGVAHGFFPESALEAVSDRLQQLLQSYGVRLDGFYYCPHYPGGRVPAYSVSCSCRKPQPGLLQQAAREHGIDLAASWMIGDILNDVEAGNRAGCRTILLDNGHETEWRSGPLREPTYTVSDWKEAVQLFENPRVNSLAPTH</sequence>
<dbReference type="InterPro" id="IPR004446">
    <property type="entry name" value="Heptose_bisP_phosphatase"/>
</dbReference>
<dbReference type="InterPro" id="IPR006549">
    <property type="entry name" value="HAD-SF_hydro_IIIA"/>
</dbReference>
<evidence type="ECO:0000256" key="4">
    <source>
        <dbReference type="ARBA" id="ARBA00022801"/>
    </source>
</evidence>
<name>A0ABW3PXE5_9BACT</name>
<dbReference type="Pfam" id="PF13242">
    <property type="entry name" value="Hydrolase_like"/>
    <property type="match status" value="1"/>
</dbReference>
<evidence type="ECO:0000256" key="7">
    <source>
        <dbReference type="PIRNR" id="PIRNR004682"/>
    </source>
</evidence>
<gene>
    <name evidence="8" type="ORF">ACFQ4C_01750</name>
</gene>
<dbReference type="EC" id="3.1.3.-" evidence="7"/>
<organism evidence="8 9">
    <name type="scientific">Larkinella insperata</name>
    <dbReference type="NCBI Taxonomy" id="332158"/>
    <lineage>
        <taxon>Bacteria</taxon>
        <taxon>Pseudomonadati</taxon>
        <taxon>Bacteroidota</taxon>
        <taxon>Cytophagia</taxon>
        <taxon>Cytophagales</taxon>
        <taxon>Spirosomataceae</taxon>
        <taxon>Larkinella</taxon>
    </lineage>
</organism>
<dbReference type="CDD" id="cd07503">
    <property type="entry name" value="HAD_HisB-N"/>
    <property type="match status" value="1"/>
</dbReference>
<evidence type="ECO:0000256" key="1">
    <source>
        <dbReference type="ARBA" id="ARBA00004496"/>
    </source>
</evidence>
<dbReference type="InterPro" id="IPR006543">
    <property type="entry name" value="Histidinol-phos"/>
</dbReference>
<dbReference type="Gene3D" id="3.40.50.1000">
    <property type="entry name" value="HAD superfamily/HAD-like"/>
    <property type="match status" value="1"/>
</dbReference>
<dbReference type="PANTHER" id="PTHR42891:SF1">
    <property type="entry name" value="D-GLYCERO-BETA-D-MANNO-HEPTOSE-1,7-BISPHOSPHATE 7-PHOSPHATASE"/>
    <property type="match status" value="1"/>
</dbReference>
<evidence type="ECO:0000256" key="6">
    <source>
        <dbReference type="ARBA" id="ARBA00031828"/>
    </source>
</evidence>
<keyword evidence="4 7" id="KW-0378">Hydrolase</keyword>
<protein>
    <recommendedName>
        <fullName evidence="6 7">D,D-heptose 1,7-bisphosphate phosphatase</fullName>
        <ecNumber evidence="7">3.1.3.-</ecNumber>
    </recommendedName>
</protein>
<keyword evidence="5 7" id="KW-0119">Carbohydrate metabolism</keyword>
<evidence type="ECO:0000256" key="2">
    <source>
        <dbReference type="ARBA" id="ARBA00022490"/>
    </source>
</evidence>
<evidence type="ECO:0000313" key="8">
    <source>
        <dbReference type="EMBL" id="MFD1139808.1"/>
    </source>
</evidence>
<evidence type="ECO:0000313" key="9">
    <source>
        <dbReference type="Proteomes" id="UP001597116"/>
    </source>
</evidence>
<comment type="subcellular location">
    <subcellularLocation>
        <location evidence="1 7">Cytoplasm</location>
    </subcellularLocation>
</comment>
<evidence type="ECO:0000256" key="3">
    <source>
        <dbReference type="ARBA" id="ARBA00022723"/>
    </source>
</evidence>
<keyword evidence="2 7" id="KW-0963">Cytoplasm</keyword>
<keyword evidence="9" id="KW-1185">Reference proteome</keyword>
<dbReference type="NCBIfam" id="TIGR01662">
    <property type="entry name" value="HAD-SF-IIIA"/>
    <property type="match status" value="1"/>
</dbReference>